<keyword evidence="2" id="KW-1185">Reference proteome</keyword>
<keyword evidence="1" id="KW-0436">Ligase</keyword>
<name>A0ACC7NYC1_9BACL</name>
<reference evidence="1" key="1">
    <citation type="submission" date="2024-12" db="EMBL/GenBank/DDBJ databases">
        <authorList>
            <person name="Wu N."/>
        </authorList>
    </citation>
    <scope>NUCLEOTIDE SEQUENCE</scope>
    <source>
        <strain evidence="1">P15</strain>
    </source>
</reference>
<accession>A0ACC7NYC1</accession>
<proteinExistence type="predicted"/>
<dbReference type="EMBL" id="JBJURJ010000006">
    <property type="protein sequence ID" value="MFM9328696.1"/>
    <property type="molecule type" value="Genomic_DNA"/>
</dbReference>
<organism evidence="1 2">
    <name type="scientific">Paenibacillus mesotrionivorans</name>
    <dbReference type="NCBI Taxonomy" id="3160968"/>
    <lineage>
        <taxon>Bacteria</taxon>
        <taxon>Bacillati</taxon>
        <taxon>Bacillota</taxon>
        <taxon>Bacilli</taxon>
        <taxon>Bacillales</taxon>
        <taxon>Paenibacillaceae</taxon>
        <taxon>Paenibacillus</taxon>
    </lineage>
</organism>
<evidence type="ECO:0000313" key="1">
    <source>
        <dbReference type="EMBL" id="MFM9328696.1"/>
    </source>
</evidence>
<comment type="caution">
    <text evidence="1">The sequence shown here is derived from an EMBL/GenBank/DDBJ whole genome shotgun (WGS) entry which is preliminary data.</text>
</comment>
<sequence>MKNKKTTKKNLVLKSDQQSILYWIVMSALIFICFYAAFHTALFNGYSTIFDKNINTALMLSSLALIMISIKLFFKWKLEDNRDLISIYVWLIPLTFWISSFKAASPDLAKSMTHIHMMYITLFLAGVLLNRREFGAKFLQATITIVGYLVTLYGLACAFGNMYSQDAVMFDQGLRLTSVFQYANAYAAFLMAILLCSLYYTTHSRKWYVIFVNGMMIVPILLSFWLTLSRGGIVVMPFIFLAVLPLMTMSRQLMFALYMMIGVIGSFPITGYITDKSTRIVNQLLTTVSPDRKSAQTLSWFNGDSLSGWAVVIGVSVVSGAIIWLLQSYVFSRLDKKLSVFSSRKRTRLVLPAALVVVGALGAVLLLATPVKSLLPDNLETRLENINFNQHSVLERGTFYKDSIKLFKDYPILGTGGGGWAVLYEKYQNNPYTSRQAHNFFLQYLNEVGIIGLVVFMGLLTIVYTLFVRKSFSEHVEHTEKRLIFYMISVSILVHSILDFELSYVFLGSLVFLCLGGMASILDGKPKWISKLSILSSKRFIYPAVVGILALVFFIFSVIRINANNSYEKAIAYAQQGKSFNEVMAQVDSAIKANPKPDFYGLKVDFFMQVASQTKDQQQQQFLDQAAATLTEARKKEPNNRALLERQYSLYMTEQDYASSIQLLHEALQQYPWELSFYERIASIYNTQWNQAKQANDKVRMDQTWAALLDIYDKVQKGVDHIATLPKEQLSGRPFYHSPIIRYSVGQVNMVNGEYEKAWLQLQPAGEEAFGLLESVNPQADPASFQQNQLIVQWYLALVKKQGTLDQNRYNSFIGKYPDSKAQIDNIVSSLK</sequence>
<protein>
    <submittedName>
        <fullName evidence="1">O-antigen ligase family protein</fullName>
    </submittedName>
</protein>
<dbReference type="Proteomes" id="UP001631969">
    <property type="component" value="Unassembled WGS sequence"/>
</dbReference>
<evidence type="ECO:0000313" key="2">
    <source>
        <dbReference type="Proteomes" id="UP001631969"/>
    </source>
</evidence>
<gene>
    <name evidence="1" type="ORF">ACI1P1_10390</name>
</gene>